<dbReference type="EMBL" id="JAGETV010000033">
    <property type="protein sequence ID" value="MBO1928269.1"/>
    <property type="molecule type" value="Genomic_DNA"/>
</dbReference>
<dbReference type="SMART" id="SM00450">
    <property type="entry name" value="RHOD"/>
    <property type="match status" value="1"/>
</dbReference>
<reference evidence="3 4" key="1">
    <citation type="submission" date="2021-03" db="EMBL/GenBank/DDBJ databases">
        <title>Thiomicrorhabdus sp.nov.,novel sulfur-oxidizing bacteria isolated from coastal sediment.</title>
        <authorList>
            <person name="Liu X."/>
        </authorList>
    </citation>
    <scope>NUCLEOTIDE SEQUENCE [LARGE SCALE GENOMIC DNA]</scope>
    <source>
        <strain evidence="3 4">6S2-11</strain>
    </source>
</reference>
<dbReference type="Gene3D" id="3.40.250.10">
    <property type="entry name" value="Rhodanese-like domain"/>
    <property type="match status" value="1"/>
</dbReference>
<dbReference type="RefSeq" id="WP_208150883.1">
    <property type="nucleotide sequence ID" value="NZ_JAGETV010000033.1"/>
</dbReference>
<dbReference type="InterPro" id="IPR036873">
    <property type="entry name" value="Rhodanese-like_dom_sf"/>
</dbReference>
<keyword evidence="4" id="KW-1185">Reference proteome</keyword>
<feature type="chain" id="PRO_5047093765" evidence="1">
    <location>
        <begin position="25"/>
        <end position="205"/>
    </location>
</feature>
<evidence type="ECO:0000259" key="2">
    <source>
        <dbReference type="PROSITE" id="PS50206"/>
    </source>
</evidence>
<protein>
    <submittedName>
        <fullName evidence="3">Sulfurtransferase</fullName>
    </submittedName>
</protein>
<evidence type="ECO:0000256" key="1">
    <source>
        <dbReference type="SAM" id="SignalP"/>
    </source>
</evidence>
<evidence type="ECO:0000313" key="3">
    <source>
        <dbReference type="EMBL" id="MBO1928269.1"/>
    </source>
</evidence>
<comment type="caution">
    <text evidence="3">The sequence shown here is derived from an EMBL/GenBank/DDBJ whole genome shotgun (WGS) entry which is preliminary data.</text>
</comment>
<gene>
    <name evidence="3" type="ORF">J3998_11865</name>
</gene>
<evidence type="ECO:0000313" key="4">
    <source>
        <dbReference type="Proteomes" id="UP000664835"/>
    </source>
</evidence>
<dbReference type="InterPro" id="IPR001763">
    <property type="entry name" value="Rhodanese-like_dom"/>
</dbReference>
<proteinExistence type="predicted"/>
<organism evidence="3 4">
    <name type="scientific">Thiomicrorhabdus marina</name>
    <dbReference type="NCBI Taxonomy" id="2818442"/>
    <lineage>
        <taxon>Bacteria</taxon>
        <taxon>Pseudomonadati</taxon>
        <taxon>Pseudomonadota</taxon>
        <taxon>Gammaproteobacteria</taxon>
        <taxon>Thiotrichales</taxon>
        <taxon>Piscirickettsiaceae</taxon>
        <taxon>Thiomicrorhabdus</taxon>
    </lineage>
</organism>
<accession>A0ABS3Q8K2</accession>
<dbReference type="Proteomes" id="UP000664835">
    <property type="component" value="Unassembled WGS sequence"/>
</dbReference>
<feature type="signal peptide" evidence="1">
    <location>
        <begin position="1"/>
        <end position="24"/>
    </location>
</feature>
<dbReference type="Pfam" id="PF00581">
    <property type="entry name" value="Rhodanese"/>
    <property type="match status" value="1"/>
</dbReference>
<keyword evidence="1" id="KW-0732">Signal</keyword>
<name>A0ABS3Q8K2_9GAMM</name>
<dbReference type="PROSITE" id="PS50206">
    <property type="entry name" value="RHODANESE_3"/>
    <property type="match status" value="1"/>
</dbReference>
<dbReference type="SUPFAM" id="SSF52821">
    <property type="entry name" value="Rhodanese/Cell cycle control phosphatase"/>
    <property type="match status" value="1"/>
</dbReference>
<feature type="domain" description="Rhodanese" evidence="2">
    <location>
        <begin position="59"/>
        <end position="176"/>
    </location>
</feature>
<sequence>MKKMNILAGALLAASLAVTSGAYAVEASKYAGAAPSKADRHTPQGLYIDAANTYKWMKEDDSVVLVDVRTPAEWQFVGYTPMAQIMIPSVTFQFNKFDEKKPRYSSKINDNFIAEFEEKLFDLGADKDTAFVIMCRSGATRAQPAAKMLDQYGYKNVYIMTDGFEGGKVKDGPHKQWRMKAGWKVDNPADTWTYKIDKEKAYLEK</sequence>